<dbReference type="GeneTree" id="ENSGT00950000182990"/>
<keyword evidence="1" id="KW-0472">Membrane</keyword>
<evidence type="ECO:0000313" key="2">
    <source>
        <dbReference type="Ensembl" id="ENSNFUP00015051865.1"/>
    </source>
</evidence>
<dbReference type="Proteomes" id="UP000694548">
    <property type="component" value="Chromosome sgr12"/>
</dbReference>
<dbReference type="PANTHER" id="PTHR19353:SF13">
    <property type="entry name" value="FATTY ACID DESATURASE 6"/>
    <property type="match status" value="1"/>
</dbReference>
<gene>
    <name evidence="2" type="primary">fads6</name>
</gene>
<name>A0A8C6Q1D4_NOTFU</name>
<reference evidence="2" key="2">
    <citation type="submission" date="2025-08" db="UniProtKB">
        <authorList>
            <consortium name="Ensembl"/>
        </authorList>
    </citation>
    <scope>IDENTIFICATION</scope>
</reference>
<dbReference type="GO" id="GO:0016020">
    <property type="term" value="C:membrane"/>
    <property type="evidence" value="ECO:0007669"/>
    <property type="project" value="TreeGrafter"/>
</dbReference>
<feature type="transmembrane region" description="Helical" evidence="1">
    <location>
        <begin position="150"/>
        <end position="170"/>
    </location>
</feature>
<evidence type="ECO:0000313" key="3">
    <source>
        <dbReference type="Proteomes" id="UP000694548"/>
    </source>
</evidence>
<dbReference type="AlphaFoldDB" id="A0A8C6Q1D4"/>
<keyword evidence="1" id="KW-0812">Transmembrane</keyword>
<proteinExistence type="predicted"/>
<dbReference type="GO" id="GO:0006629">
    <property type="term" value="P:lipid metabolic process"/>
    <property type="evidence" value="ECO:0007669"/>
    <property type="project" value="TreeGrafter"/>
</dbReference>
<dbReference type="CDD" id="cd01060">
    <property type="entry name" value="Membrane-FADS-like"/>
    <property type="match status" value="1"/>
</dbReference>
<protein>
    <recommendedName>
        <fullName evidence="4">Fatty acid desaturase 6</fullName>
    </recommendedName>
</protein>
<reference evidence="2" key="3">
    <citation type="submission" date="2025-09" db="UniProtKB">
        <authorList>
            <consortium name="Ensembl"/>
        </authorList>
    </citation>
    <scope>IDENTIFICATION</scope>
</reference>
<feature type="transmembrane region" description="Helical" evidence="1">
    <location>
        <begin position="176"/>
        <end position="197"/>
    </location>
</feature>
<dbReference type="GO" id="GO:0016717">
    <property type="term" value="F:oxidoreductase activity, acting on paired donors, with oxidation of a pair of donors resulting in the reduction of molecular oxygen to two molecules of water"/>
    <property type="evidence" value="ECO:0007669"/>
    <property type="project" value="TreeGrafter"/>
</dbReference>
<evidence type="ECO:0000256" key="1">
    <source>
        <dbReference type="SAM" id="Phobius"/>
    </source>
</evidence>
<keyword evidence="1" id="KW-1133">Transmembrane helix</keyword>
<organism evidence="2 3">
    <name type="scientific">Nothobranchius furzeri</name>
    <name type="common">Turquoise killifish</name>
    <dbReference type="NCBI Taxonomy" id="105023"/>
    <lineage>
        <taxon>Eukaryota</taxon>
        <taxon>Metazoa</taxon>
        <taxon>Chordata</taxon>
        <taxon>Craniata</taxon>
        <taxon>Vertebrata</taxon>
        <taxon>Euteleostomi</taxon>
        <taxon>Actinopterygii</taxon>
        <taxon>Neopterygii</taxon>
        <taxon>Teleostei</taxon>
        <taxon>Neoteleostei</taxon>
        <taxon>Acanthomorphata</taxon>
        <taxon>Ovalentaria</taxon>
        <taxon>Atherinomorphae</taxon>
        <taxon>Cyprinodontiformes</taxon>
        <taxon>Nothobranchiidae</taxon>
        <taxon>Nothobranchius</taxon>
    </lineage>
</organism>
<dbReference type="PANTHER" id="PTHR19353">
    <property type="entry name" value="FATTY ACID DESATURASE 2"/>
    <property type="match status" value="1"/>
</dbReference>
<reference evidence="2" key="1">
    <citation type="submission" date="2014-08" db="EMBL/GenBank/DDBJ databases">
        <authorList>
            <person name="Senf B."/>
            <person name="Petzold A."/>
            <person name="Downie B.R."/>
            <person name="Koch P."/>
            <person name="Platzer M."/>
        </authorList>
    </citation>
    <scope>NUCLEOTIDE SEQUENCE [LARGE SCALE GENOMIC DNA]</scope>
    <source>
        <strain evidence="2">GRZ</strain>
    </source>
</reference>
<accession>A0A8C6Q1D4</accession>
<dbReference type="InterPro" id="IPR012171">
    <property type="entry name" value="Fatty_acid_desaturase"/>
</dbReference>
<keyword evidence="3" id="KW-1185">Reference proteome</keyword>
<sequence length="258" mass="28846">MQSSLEEKQSKVERDTLMMELNGMVQKMINESSWWERRGVDCSILMAAFVSLPTAFLQLGSSQPLWFSLGVMLGVAHAVITVKGTHLASHRALSESQVWGKFWTTFFIEVCSSFSAEAGVHGHIKMHHAHTNVIGLGDSSIWKVSLLLRIIYLFIAPLALPVITPLVAFAHLKGRALVLVIRTVLMVGLGLYSQLWLHINVSGFRSMHSALFCMLACRAMFSVPYIHVNIFQFCSAISFFRLLPSLQNSGLKMKPIRK</sequence>
<evidence type="ECO:0008006" key="4">
    <source>
        <dbReference type="Google" id="ProtNLM"/>
    </source>
</evidence>
<dbReference type="Ensembl" id="ENSNFUT00015054082.1">
    <property type="protein sequence ID" value="ENSNFUP00015051865.1"/>
    <property type="gene ID" value="ENSNFUG00015024235.1"/>
</dbReference>